<name>A0A5N5NA96_9ROSI</name>
<dbReference type="InterPro" id="IPR011989">
    <property type="entry name" value="ARM-like"/>
</dbReference>
<dbReference type="Gene3D" id="1.25.10.10">
    <property type="entry name" value="Leucine-rich Repeat Variant"/>
    <property type="match status" value="1"/>
</dbReference>
<keyword evidence="2" id="KW-1185">Reference proteome</keyword>
<protein>
    <submittedName>
        <fullName evidence="1">Uncharacterized protein</fullName>
    </submittedName>
</protein>
<evidence type="ECO:0000313" key="2">
    <source>
        <dbReference type="Proteomes" id="UP000326939"/>
    </source>
</evidence>
<dbReference type="SUPFAM" id="SSF48371">
    <property type="entry name" value="ARM repeat"/>
    <property type="match status" value="1"/>
</dbReference>
<evidence type="ECO:0000313" key="1">
    <source>
        <dbReference type="EMBL" id="KAB5563927.1"/>
    </source>
</evidence>
<accession>A0A5N5NA96</accession>
<dbReference type="Proteomes" id="UP000326939">
    <property type="component" value="Chromosome 3"/>
</dbReference>
<sequence>MLYTPIQLLLLSTYHVINPVSNLATILCKCLGHKFQPYIEVAIPCLLQSAWLTLPDDANIEESDDQRNTEIIESSFGKRLLQKSPFEKLCSDIIPALVEALVKEEVNKISTVMLDSLEIAWRSIYIDQIKRFLTVIMDVLDTSILITEGNEASEQGEKVRKNVCACLKIFMKTYKGSLLQFFNQLLSPMEHMWHLHLYKKVERPSPCLELAFSCNVGFNAIPFLEFKIALDLLCSIVEISKDELLRRDFINLPRIIASFVEPGAYEEFAEVDRITALRGLQSLLIGTERVRACEKEWDQRRILWPDDDTLATKEIVNRVINLLRDFKSSLPSDILSSFLSTLEPSRQNVLQFRCRLSSLFLVIMEFLEIEPWICHGIPL</sequence>
<reference evidence="2" key="1">
    <citation type="journal article" date="2019" name="Gigascience">
        <title>De novo genome assembly of the endangered Acer yangbiense, a plant species with extremely small populations endemic to Yunnan Province, China.</title>
        <authorList>
            <person name="Yang J."/>
            <person name="Wariss H.M."/>
            <person name="Tao L."/>
            <person name="Zhang R."/>
            <person name="Yun Q."/>
            <person name="Hollingsworth P."/>
            <person name="Dao Z."/>
            <person name="Luo G."/>
            <person name="Guo H."/>
            <person name="Ma Y."/>
            <person name="Sun W."/>
        </authorList>
    </citation>
    <scope>NUCLEOTIDE SEQUENCE [LARGE SCALE GENOMIC DNA]</scope>
    <source>
        <strain evidence="2">cv. br00</strain>
    </source>
</reference>
<dbReference type="AlphaFoldDB" id="A0A5N5NA96"/>
<dbReference type="EMBL" id="VDCV01000003">
    <property type="protein sequence ID" value="KAB5563927.1"/>
    <property type="molecule type" value="Genomic_DNA"/>
</dbReference>
<organism evidence="1 2">
    <name type="scientific">Salix brachista</name>
    <dbReference type="NCBI Taxonomy" id="2182728"/>
    <lineage>
        <taxon>Eukaryota</taxon>
        <taxon>Viridiplantae</taxon>
        <taxon>Streptophyta</taxon>
        <taxon>Embryophyta</taxon>
        <taxon>Tracheophyta</taxon>
        <taxon>Spermatophyta</taxon>
        <taxon>Magnoliopsida</taxon>
        <taxon>eudicotyledons</taxon>
        <taxon>Gunneridae</taxon>
        <taxon>Pentapetalae</taxon>
        <taxon>rosids</taxon>
        <taxon>fabids</taxon>
        <taxon>Malpighiales</taxon>
        <taxon>Salicaceae</taxon>
        <taxon>Saliceae</taxon>
        <taxon>Salix</taxon>
    </lineage>
</organism>
<proteinExistence type="predicted"/>
<dbReference type="InterPro" id="IPR016024">
    <property type="entry name" value="ARM-type_fold"/>
</dbReference>
<gene>
    <name evidence="1" type="ORF">DKX38_003981</name>
</gene>
<comment type="caution">
    <text evidence="1">The sequence shown here is derived from an EMBL/GenBank/DDBJ whole genome shotgun (WGS) entry which is preliminary data.</text>
</comment>